<feature type="compositionally biased region" description="Pro residues" evidence="1">
    <location>
        <begin position="17"/>
        <end position="31"/>
    </location>
</feature>
<protein>
    <submittedName>
        <fullName evidence="2">Uncharacterized protein</fullName>
    </submittedName>
</protein>
<evidence type="ECO:0000313" key="3">
    <source>
        <dbReference type="Proteomes" id="UP000612055"/>
    </source>
</evidence>
<dbReference type="GO" id="GO:0016020">
    <property type="term" value="C:membrane"/>
    <property type="evidence" value="ECO:0007669"/>
    <property type="project" value="TreeGrafter"/>
</dbReference>
<dbReference type="InterPro" id="IPR043519">
    <property type="entry name" value="NT_sf"/>
</dbReference>
<proteinExistence type="predicted"/>
<dbReference type="PROSITE" id="PS50152">
    <property type="entry name" value="25A_SYNTH_3"/>
    <property type="match status" value="1"/>
</dbReference>
<dbReference type="PANTHER" id="PTHR11258:SF11">
    <property type="entry name" value="C2H2-TYPE DOMAIN-CONTAINING PROTEIN"/>
    <property type="match status" value="1"/>
</dbReference>
<gene>
    <name evidence="2" type="ORF">HYH03_012253</name>
</gene>
<dbReference type="Proteomes" id="UP000612055">
    <property type="component" value="Unassembled WGS sequence"/>
</dbReference>
<accession>A0A835XVR3</accession>
<sequence>MLTDHYLGSPPRFASFVPPPRHNQAEPPAPATGPFEVVRRGLRPELEALQGRLMQRCAEGRERPLMQVERGLLQRTARLLLQGEVTGSLEKLQSTCDGPSAQAFAEGFAAAFLQQMEAEEAERWTAEHAAKRLQRVCQDMPGIRVSRVHVCGSYERDTLVAGNFDVDLLVFIRGLTMAQWLKPETGKELKRKLSLGDVEVDLLLVPDLAPGPGLGRRALGLVRGLGTLRWLRPLLEARIATEPPARPSKDIAVAPSQNAPAGSTQRAGPAEPGGGGPQRYLDWVRHWEEYATQQDTGWARYLSDHQLRRRFRIPLKLRDIDILVPRKLQDPAVTNPEWVLAQHRALMRPVYDNPSGASYCRLRERADSTVFTAFVREQPEEVREVARGLKAWRNGLDSSTVPCCGIGSVVLEVLALAAHQQLKNKGDKAEGSEYMTRLFKEALGLLVEAVEKQKVVTVDAGAWGPPPPFGLLRFRYRHCWDSDPVRIIHPIDPNCNVAHQRHDRPTAKWGLMAEQAKHLLDTFRSGTLGEVLGELGPALRLQRERAAAALERLAPVPAPERGQSLVVLGLCLWSACDLSRRAAQRLLRPRQEKASVAAAPAPVPRVPLSPAVGLPVQAVGVPYTIFGVRDDVIQALTARLGPCRGPALAVYMGLRELEQLRGAGGDAEEEVGFARVRG</sequence>
<feature type="region of interest" description="Disordered" evidence="1">
    <location>
        <begin position="1"/>
        <end position="35"/>
    </location>
</feature>
<dbReference type="OrthoDB" id="543305at2759"/>
<name>A0A835XVR3_9CHLO</name>
<dbReference type="GO" id="GO:0005654">
    <property type="term" value="C:nucleoplasm"/>
    <property type="evidence" value="ECO:0007669"/>
    <property type="project" value="TreeGrafter"/>
</dbReference>
<feature type="region of interest" description="Disordered" evidence="1">
    <location>
        <begin position="243"/>
        <end position="275"/>
    </location>
</feature>
<dbReference type="PANTHER" id="PTHR11258">
    <property type="entry name" value="2-5 OLIGOADENYLATE SYNTHETASE"/>
    <property type="match status" value="1"/>
</dbReference>
<reference evidence="2" key="1">
    <citation type="journal article" date="2020" name="bioRxiv">
        <title>Comparative genomics of Chlamydomonas.</title>
        <authorList>
            <person name="Craig R.J."/>
            <person name="Hasan A.R."/>
            <person name="Ness R.W."/>
            <person name="Keightley P.D."/>
        </authorList>
    </citation>
    <scope>NUCLEOTIDE SEQUENCE</scope>
    <source>
        <strain evidence="2">CCAP 11/70</strain>
    </source>
</reference>
<dbReference type="GO" id="GO:0001730">
    <property type="term" value="F:2'-5'-oligoadenylate synthetase activity"/>
    <property type="evidence" value="ECO:0007669"/>
    <property type="project" value="TreeGrafter"/>
</dbReference>
<evidence type="ECO:0000313" key="2">
    <source>
        <dbReference type="EMBL" id="KAG2489231.1"/>
    </source>
</evidence>
<feature type="compositionally biased region" description="Polar residues" evidence="1">
    <location>
        <begin position="255"/>
        <end position="266"/>
    </location>
</feature>
<dbReference type="GO" id="GO:0003725">
    <property type="term" value="F:double-stranded RNA binding"/>
    <property type="evidence" value="ECO:0007669"/>
    <property type="project" value="TreeGrafter"/>
</dbReference>
<comment type="caution">
    <text evidence="2">The sequence shown here is derived from an EMBL/GenBank/DDBJ whole genome shotgun (WGS) entry which is preliminary data.</text>
</comment>
<dbReference type="AlphaFoldDB" id="A0A835XVR3"/>
<keyword evidence="3" id="KW-1185">Reference proteome</keyword>
<dbReference type="GO" id="GO:0005829">
    <property type="term" value="C:cytosol"/>
    <property type="evidence" value="ECO:0007669"/>
    <property type="project" value="TreeGrafter"/>
</dbReference>
<dbReference type="Gene3D" id="1.10.1410.20">
    <property type="entry name" value="2'-5'-oligoadenylate synthetase 1, domain 2"/>
    <property type="match status" value="1"/>
</dbReference>
<dbReference type="SUPFAM" id="SSF81301">
    <property type="entry name" value="Nucleotidyltransferase"/>
    <property type="match status" value="1"/>
</dbReference>
<evidence type="ECO:0000256" key="1">
    <source>
        <dbReference type="SAM" id="MobiDB-lite"/>
    </source>
</evidence>
<dbReference type="EMBL" id="JAEHOE010000075">
    <property type="protein sequence ID" value="KAG2489231.1"/>
    <property type="molecule type" value="Genomic_DNA"/>
</dbReference>
<organism evidence="2 3">
    <name type="scientific">Edaphochlamys debaryana</name>
    <dbReference type="NCBI Taxonomy" id="47281"/>
    <lineage>
        <taxon>Eukaryota</taxon>
        <taxon>Viridiplantae</taxon>
        <taxon>Chlorophyta</taxon>
        <taxon>core chlorophytes</taxon>
        <taxon>Chlorophyceae</taxon>
        <taxon>CS clade</taxon>
        <taxon>Chlamydomonadales</taxon>
        <taxon>Chlamydomonadales incertae sedis</taxon>
        <taxon>Edaphochlamys</taxon>
    </lineage>
</organism>
<dbReference type="Gene3D" id="3.30.460.10">
    <property type="entry name" value="Beta Polymerase, domain 2"/>
    <property type="match status" value="1"/>
</dbReference>